<name>A0AAW2ICN2_9NEOP</name>
<dbReference type="InterPro" id="IPR036179">
    <property type="entry name" value="Ig-like_dom_sf"/>
</dbReference>
<dbReference type="SMART" id="SM00409">
    <property type="entry name" value="IG"/>
    <property type="match status" value="2"/>
</dbReference>
<dbReference type="PROSITE" id="PS50835">
    <property type="entry name" value="IG_LIKE"/>
    <property type="match status" value="2"/>
</dbReference>
<dbReference type="SUPFAM" id="SSF48726">
    <property type="entry name" value="Immunoglobulin"/>
    <property type="match status" value="2"/>
</dbReference>
<dbReference type="SMART" id="SM00406">
    <property type="entry name" value="IGv"/>
    <property type="match status" value="2"/>
</dbReference>
<feature type="domain" description="Ig-like" evidence="2">
    <location>
        <begin position="157"/>
        <end position="257"/>
    </location>
</feature>
<proteinExistence type="predicted"/>
<dbReference type="InterPro" id="IPR037448">
    <property type="entry name" value="Zig-8"/>
</dbReference>
<dbReference type="InterPro" id="IPR013151">
    <property type="entry name" value="Immunoglobulin_dom"/>
</dbReference>
<dbReference type="GO" id="GO:0032589">
    <property type="term" value="C:neuron projection membrane"/>
    <property type="evidence" value="ECO:0007669"/>
    <property type="project" value="TreeGrafter"/>
</dbReference>
<protein>
    <recommendedName>
        <fullName evidence="2">Ig-like domain-containing protein</fullName>
    </recommendedName>
</protein>
<dbReference type="InterPro" id="IPR003598">
    <property type="entry name" value="Ig_sub2"/>
</dbReference>
<evidence type="ECO:0000259" key="2">
    <source>
        <dbReference type="PROSITE" id="PS50835"/>
    </source>
</evidence>
<feature type="domain" description="Ig-like" evidence="2">
    <location>
        <begin position="82"/>
        <end position="154"/>
    </location>
</feature>
<organism evidence="3">
    <name type="scientific">Menopon gallinae</name>
    <name type="common">poultry shaft louse</name>
    <dbReference type="NCBI Taxonomy" id="328185"/>
    <lineage>
        <taxon>Eukaryota</taxon>
        <taxon>Metazoa</taxon>
        <taxon>Ecdysozoa</taxon>
        <taxon>Arthropoda</taxon>
        <taxon>Hexapoda</taxon>
        <taxon>Insecta</taxon>
        <taxon>Pterygota</taxon>
        <taxon>Neoptera</taxon>
        <taxon>Paraneoptera</taxon>
        <taxon>Psocodea</taxon>
        <taxon>Troctomorpha</taxon>
        <taxon>Phthiraptera</taxon>
        <taxon>Amblycera</taxon>
        <taxon>Menoponidae</taxon>
        <taxon>Menopon</taxon>
    </lineage>
</organism>
<dbReference type="InterPro" id="IPR007110">
    <property type="entry name" value="Ig-like_dom"/>
</dbReference>
<dbReference type="Gene3D" id="2.60.40.10">
    <property type="entry name" value="Immunoglobulins"/>
    <property type="match status" value="2"/>
</dbReference>
<dbReference type="SMART" id="SM00408">
    <property type="entry name" value="IGc2"/>
    <property type="match status" value="2"/>
</dbReference>
<gene>
    <name evidence="3" type="ORF">PYX00_001171</name>
</gene>
<comment type="caution">
    <text evidence="3">The sequence shown here is derived from an EMBL/GenBank/DDBJ whole genome shotgun (WGS) entry which is preliminary data.</text>
</comment>
<evidence type="ECO:0000256" key="1">
    <source>
        <dbReference type="SAM" id="MobiDB-lite"/>
    </source>
</evidence>
<dbReference type="Pfam" id="PF00047">
    <property type="entry name" value="ig"/>
    <property type="match status" value="1"/>
</dbReference>
<sequence length="326" mass="35787">MGACFLSCGSGRSAEDVGGGRGGVGLSLNGTVVSVADRETLHRDRRSYENHRGKHRGNTLSGGGGGEIFTTENSTVVIAQIGGTATLPCGVKKFNNGVVSWIRRQDYQLLTVGLTTYSSDERFLVEHARHLQNWGLQIKFVTPKDAGMYECQVSTHPPISIFIELKVIEATAEIIGAPDLYIKSGSSLRIVCSLRQSTEAPVFVFWYHDDRMINYDKERVVVVNDKSISVLHIAEAEKTDSGNYSCVPSNAKPASVNVHVLNGESREKPAAMQHGGRNGSPSPSSLSWSSVIPVLLQQTYCYLRKLCLRREFSKRSAALEWFLHAR</sequence>
<dbReference type="EMBL" id="JARGDH010000001">
    <property type="protein sequence ID" value="KAL0279666.1"/>
    <property type="molecule type" value="Genomic_DNA"/>
</dbReference>
<reference evidence="3" key="1">
    <citation type="journal article" date="2024" name="Gigascience">
        <title>Chromosome-level genome of the poultry shaft louse Menopon gallinae provides insight into the host-switching and adaptive evolution of parasitic lice.</title>
        <authorList>
            <person name="Xu Y."/>
            <person name="Ma L."/>
            <person name="Liu S."/>
            <person name="Liang Y."/>
            <person name="Liu Q."/>
            <person name="He Z."/>
            <person name="Tian L."/>
            <person name="Duan Y."/>
            <person name="Cai W."/>
            <person name="Li H."/>
            <person name="Song F."/>
        </authorList>
    </citation>
    <scope>NUCLEOTIDE SEQUENCE</scope>
    <source>
        <strain evidence="3">Cailab_2023a</strain>
    </source>
</reference>
<dbReference type="InterPro" id="IPR003599">
    <property type="entry name" value="Ig_sub"/>
</dbReference>
<dbReference type="GO" id="GO:0050808">
    <property type="term" value="P:synapse organization"/>
    <property type="evidence" value="ECO:0007669"/>
    <property type="project" value="TreeGrafter"/>
</dbReference>
<dbReference type="FunFam" id="2.60.40.10:FF:000129">
    <property type="entry name" value="CLUMA_CG018772, isoform A"/>
    <property type="match status" value="1"/>
</dbReference>
<feature type="region of interest" description="Disordered" evidence="1">
    <location>
        <begin position="43"/>
        <end position="65"/>
    </location>
</feature>
<dbReference type="PANTHER" id="PTHR23279:SF2">
    <property type="entry name" value="DEFECTIVE PROBOSCIS EXTENSION RESPONSE 19, ISOFORM A"/>
    <property type="match status" value="1"/>
</dbReference>
<dbReference type="Pfam" id="PF07686">
    <property type="entry name" value="V-set"/>
    <property type="match status" value="1"/>
</dbReference>
<dbReference type="PANTHER" id="PTHR23279">
    <property type="entry name" value="DEFECTIVE PROBOSCIS EXTENSION RESPONSE DPR -RELATED"/>
    <property type="match status" value="1"/>
</dbReference>
<dbReference type="InterPro" id="IPR013783">
    <property type="entry name" value="Ig-like_fold"/>
</dbReference>
<evidence type="ECO:0000313" key="3">
    <source>
        <dbReference type="EMBL" id="KAL0279666.1"/>
    </source>
</evidence>
<accession>A0AAW2ICN2</accession>
<dbReference type="AlphaFoldDB" id="A0AAW2ICN2"/>
<dbReference type="InterPro" id="IPR013106">
    <property type="entry name" value="Ig_V-set"/>
</dbReference>